<evidence type="ECO:0000313" key="3">
    <source>
        <dbReference type="Proteomes" id="UP000430081"/>
    </source>
</evidence>
<evidence type="ECO:0000313" key="4">
    <source>
        <dbReference type="Proteomes" id="UP000462271"/>
    </source>
</evidence>
<comment type="caution">
    <text evidence="2">The sequence shown here is derived from an EMBL/GenBank/DDBJ whole genome shotgun (WGS) entry which is preliminary data.</text>
</comment>
<dbReference type="Gene3D" id="3.40.1730.10">
    <property type="entry name" value="pa0076 domain"/>
    <property type="match status" value="1"/>
</dbReference>
<dbReference type="RefSeq" id="WP_097513149.1">
    <property type="nucleotide sequence ID" value="NZ_JANFDX010000021.1"/>
</dbReference>
<evidence type="ECO:0000313" key="2">
    <source>
        <dbReference type="EMBL" id="MWL06644.1"/>
    </source>
</evidence>
<dbReference type="Pfam" id="PF09867">
    <property type="entry name" value="TagF_N"/>
    <property type="match status" value="1"/>
</dbReference>
<dbReference type="EMBL" id="WTML01000263">
    <property type="protein sequence ID" value="MWL00664.1"/>
    <property type="molecule type" value="Genomic_DNA"/>
</dbReference>
<evidence type="ECO:0000313" key="1">
    <source>
        <dbReference type="EMBL" id="MWL00664.1"/>
    </source>
</evidence>
<accession>A0A6D0DM86</accession>
<proteinExistence type="predicted"/>
<dbReference type="InterPro" id="IPR038225">
    <property type="entry name" value="TagF_sf"/>
</dbReference>
<sequence length="259" mass="29561">MRRAAAVSAPAMFGRLPDQRDYVRWRVSAHEGQVWQAWLNQQTWLGQGRHIVLPEGTDTAKAGENDGWMHLSPRETAVPEHHPLPWSFVLSPGFLPLGGRDEWLTGVLTASRDSTGRPWPLVIYQRAGREWLAESLEETQGWQYWLARLAAAQVAPRTELRGRLAEQVDQLWAMWQPGPRWAQWLRGLRRVPQRCRELTGLPDAPVVELPGVRHLPWPGWPEKVMAQAQPGLGWFWQQNGEGRYVDALKQVSEITGGRK</sequence>
<gene>
    <name evidence="2" type="ORF">GQM13_24935</name>
    <name evidence="1" type="ORF">GQM21_26585</name>
</gene>
<dbReference type="Proteomes" id="UP000462271">
    <property type="component" value="Unassembled WGS sequence"/>
</dbReference>
<reference evidence="3 4" key="1">
    <citation type="submission" date="2019-12" db="EMBL/GenBank/DDBJ databases">
        <title>Enteriobacteria Tanzani isolates_10432.</title>
        <authorList>
            <person name="Subbiah M."/>
            <person name="Call D."/>
        </authorList>
    </citation>
    <scope>NUCLEOTIDE SEQUENCE [LARGE SCALE GENOMIC DNA]</scope>
    <source>
        <strain evidence="2 3">10432wG7</strain>
        <strain evidence="1 4">10432wG8</strain>
    </source>
</reference>
<dbReference type="AlphaFoldDB" id="A0A6D0DM86"/>
<dbReference type="Proteomes" id="UP000430081">
    <property type="component" value="Unassembled WGS sequence"/>
</dbReference>
<name>A0A6D0DM86_ECOLX</name>
<protein>
    <submittedName>
        <fullName evidence="2">DUF2094 domain-containing protein</fullName>
    </submittedName>
</protein>
<dbReference type="EMBL" id="WTMQ01000018">
    <property type="protein sequence ID" value="MWL06644.1"/>
    <property type="molecule type" value="Genomic_DNA"/>
</dbReference>
<organism evidence="2 3">
    <name type="scientific">Escherichia coli</name>
    <dbReference type="NCBI Taxonomy" id="562"/>
    <lineage>
        <taxon>Bacteria</taxon>
        <taxon>Pseudomonadati</taxon>
        <taxon>Pseudomonadota</taxon>
        <taxon>Gammaproteobacteria</taxon>
        <taxon>Enterobacterales</taxon>
        <taxon>Enterobacteriaceae</taxon>
        <taxon>Escherichia</taxon>
    </lineage>
</organism>
<dbReference type="InterPro" id="IPR017748">
    <property type="entry name" value="TagF"/>
</dbReference>